<protein>
    <submittedName>
        <fullName evidence="1">Uncharacterized protein</fullName>
    </submittedName>
</protein>
<proteinExistence type="predicted"/>
<dbReference type="AlphaFoldDB" id="A0A0F9DJN0"/>
<evidence type="ECO:0000313" key="1">
    <source>
        <dbReference type="EMBL" id="KKL54046.1"/>
    </source>
</evidence>
<name>A0A0F9DJN0_9ZZZZ</name>
<sequence length="223" mass="26791">MAIKYNKLFQLDQKFNNKITWEAFRTLPSWNEVIYQFENRIKNYFFCPIKKLYKYSFYRRLKYVHNFPISNICWSLLDLLAQLELGKNVNGLEVDKFMQRNSKYFININAAINLANSYQMPGSRYNFTLYDIFRNKPFHNAMVKGLGSLDNTSSDVFTINNGILNIDGKIFKMDYIIENPIRLYEAIVLYFKSYISYLKIDQNFKRNFKNRLESLFEFKFSII</sequence>
<reference evidence="1" key="1">
    <citation type="journal article" date="2015" name="Nature">
        <title>Complex archaea that bridge the gap between prokaryotes and eukaryotes.</title>
        <authorList>
            <person name="Spang A."/>
            <person name="Saw J.H."/>
            <person name="Jorgensen S.L."/>
            <person name="Zaremba-Niedzwiedzka K."/>
            <person name="Martijn J."/>
            <person name="Lind A.E."/>
            <person name="van Eijk R."/>
            <person name="Schleper C."/>
            <person name="Guy L."/>
            <person name="Ettema T.J."/>
        </authorList>
    </citation>
    <scope>NUCLEOTIDE SEQUENCE</scope>
</reference>
<organism evidence="1">
    <name type="scientific">marine sediment metagenome</name>
    <dbReference type="NCBI Taxonomy" id="412755"/>
    <lineage>
        <taxon>unclassified sequences</taxon>
        <taxon>metagenomes</taxon>
        <taxon>ecological metagenomes</taxon>
    </lineage>
</organism>
<gene>
    <name evidence="1" type="ORF">LCGC14_2269330</name>
</gene>
<accession>A0A0F9DJN0</accession>
<comment type="caution">
    <text evidence="1">The sequence shown here is derived from an EMBL/GenBank/DDBJ whole genome shotgun (WGS) entry which is preliminary data.</text>
</comment>
<dbReference type="EMBL" id="LAZR01031338">
    <property type="protein sequence ID" value="KKL54046.1"/>
    <property type="molecule type" value="Genomic_DNA"/>
</dbReference>